<proteinExistence type="predicted"/>
<dbReference type="InterPro" id="IPR003126">
    <property type="entry name" value="Znf_UBR"/>
</dbReference>
<dbReference type="SMART" id="SM00396">
    <property type="entry name" value="ZnF_UBR1"/>
    <property type="match status" value="1"/>
</dbReference>
<evidence type="ECO:0000256" key="3">
    <source>
        <dbReference type="ARBA" id="ARBA00022833"/>
    </source>
</evidence>
<evidence type="ECO:0000313" key="7">
    <source>
        <dbReference type="EMBL" id="EDQ85064.1"/>
    </source>
</evidence>
<protein>
    <recommendedName>
        <fullName evidence="6">UBR-type domain-containing protein</fullName>
    </recommendedName>
</protein>
<dbReference type="PROSITE" id="PS51157">
    <property type="entry name" value="ZF_UBR"/>
    <property type="match status" value="1"/>
</dbReference>
<feature type="zinc finger region" description="UBR-type" evidence="4">
    <location>
        <begin position="11"/>
        <end position="91"/>
    </location>
</feature>
<dbReference type="CDD" id="cd19677">
    <property type="entry name" value="UBR-box_UBR7"/>
    <property type="match status" value="1"/>
</dbReference>
<dbReference type="KEGG" id="mbr:MONBRDRAFT_29576"/>
<evidence type="ECO:0000256" key="2">
    <source>
        <dbReference type="ARBA" id="ARBA00022771"/>
    </source>
</evidence>
<evidence type="ECO:0000256" key="1">
    <source>
        <dbReference type="ARBA" id="ARBA00022723"/>
    </source>
</evidence>
<dbReference type="InterPro" id="IPR047506">
    <property type="entry name" value="UBR7-like_UBR-box"/>
</dbReference>
<dbReference type="InterPro" id="IPR040204">
    <property type="entry name" value="UBR7"/>
</dbReference>
<dbReference type="FunCoup" id="A9VBH8">
    <property type="interactions" value="1573"/>
</dbReference>
<accession>A9VBH8</accession>
<evidence type="ECO:0000256" key="5">
    <source>
        <dbReference type="SAM" id="MobiDB-lite"/>
    </source>
</evidence>
<dbReference type="PANTHER" id="PTHR13513">
    <property type="entry name" value="E3 UBIQUITIN-PROTEIN LIGASE UBR7"/>
    <property type="match status" value="1"/>
</dbReference>
<keyword evidence="1" id="KW-0479">Metal-binding</keyword>
<gene>
    <name evidence="7" type="ORF">MONBRDRAFT_29576</name>
</gene>
<dbReference type="GeneID" id="5895387"/>
<evidence type="ECO:0000256" key="4">
    <source>
        <dbReference type="PROSITE-ProRule" id="PRU00508"/>
    </source>
</evidence>
<keyword evidence="2" id="KW-0863">Zinc-finger</keyword>
<dbReference type="Proteomes" id="UP000001357">
    <property type="component" value="Unassembled WGS sequence"/>
</dbReference>
<sequence>MTRIKLLLLQTRAQRLKIASALQRQPLHACLTCQRRNGSPGGYLCLACAEHCHADHEIVELWTKRNQRCDCGNDRFSSGSKEARPCTLRKNKPPTNPDNIYNHNLQGRFCDCDLPEDNHVLPEHLRERLCTCPKHRAQLADAKLLFLLDPQDSIAAYEARQRPEREQADEQVAQAAMTKMQQFMPNQRLVLAEGIGRLQRAIQDMARRAQSEGRQVTEADVQEIFRNLGRT</sequence>
<dbReference type="EMBL" id="CH991577">
    <property type="protein sequence ID" value="EDQ85064.1"/>
    <property type="molecule type" value="Genomic_DNA"/>
</dbReference>
<evidence type="ECO:0000313" key="8">
    <source>
        <dbReference type="Proteomes" id="UP000001357"/>
    </source>
</evidence>
<dbReference type="GO" id="GO:0061630">
    <property type="term" value="F:ubiquitin protein ligase activity"/>
    <property type="evidence" value="ECO:0007669"/>
    <property type="project" value="InterPro"/>
</dbReference>
<dbReference type="PANTHER" id="PTHR13513:SF9">
    <property type="entry name" value="E3 UBIQUITIN-PROTEIN LIGASE UBR7-RELATED"/>
    <property type="match status" value="1"/>
</dbReference>
<feature type="domain" description="UBR-type" evidence="6">
    <location>
        <begin position="11"/>
        <end position="91"/>
    </location>
</feature>
<dbReference type="GO" id="GO:0008270">
    <property type="term" value="F:zinc ion binding"/>
    <property type="evidence" value="ECO:0007669"/>
    <property type="project" value="UniProtKB-KW"/>
</dbReference>
<keyword evidence="8" id="KW-1185">Reference proteome</keyword>
<reference evidence="7 8" key="1">
    <citation type="journal article" date="2008" name="Nature">
        <title>The genome of the choanoflagellate Monosiga brevicollis and the origin of metazoans.</title>
        <authorList>
            <consortium name="JGI Sequencing"/>
            <person name="King N."/>
            <person name="Westbrook M.J."/>
            <person name="Young S.L."/>
            <person name="Kuo A."/>
            <person name="Abedin M."/>
            <person name="Chapman J."/>
            <person name="Fairclough S."/>
            <person name="Hellsten U."/>
            <person name="Isogai Y."/>
            <person name="Letunic I."/>
            <person name="Marr M."/>
            <person name="Pincus D."/>
            <person name="Putnam N."/>
            <person name="Rokas A."/>
            <person name="Wright K.J."/>
            <person name="Zuzow R."/>
            <person name="Dirks W."/>
            <person name="Good M."/>
            <person name="Goodstein D."/>
            <person name="Lemons D."/>
            <person name="Li W."/>
            <person name="Lyons J.B."/>
            <person name="Morris A."/>
            <person name="Nichols S."/>
            <person name="Richter D.J."/>
            <person name="Salamov A."/>
            <person name="Bork P."/>
            <person name="Lim W.A."/>
            <person name="Manning G."/>
            <person name="Miller W.T."/>
            <person name="McGinnis W."/>
            <person name="Shapiro H."/>
            <person name="Tjian R."/>
            <person name="Grigoriev I.V."/>
            <person name="Rokhsar D."/>
        </authorList>
    </citation>
    <scope>NUCLEOTIDE SEQUENCE [LARGE SCALE GENOMIC DNA]</scope>
    <source>
        <strain evidence="8">MX1 / ATCC 50154</strain>
    </source>
</reference>
<keyword evidence="3" id="KW-0862">Zinc</keyword>
<dbReference type="AlphaFoldDB" id="A9VBH8"/>
<name>A9VBH8_MONBE</name>
<organism evidence="7 8">
    <name type="scientific">Monosiga brevicollis</name>
    <name type="common">Choanoflagellate</name>
    <dbReference type="NCBI Taxonomy" id="81824"/>
    <lineage>
        <taxon>Eukaryota</taxon>
        <taxon>Choanoflagellata</taxon>
        <taxon>Craspedida</taxon>
        <taxon>Salpingoecidae</taxon>
        <taxon>Monosiga</taxon>
    </lineage>
</organism>
<feature type="region of interest" description="Disordered" evidence="5">
    <location>
        <begin position="78"/>
        <end position="97"/>
    </location>
</feature>
<dbReference type="RefSeq" id="XP_001750068.1">
    <property type="nucleotide sequence ID" value="XM_001750016.1"/>
</dbReference>
<dbReference type="Pfam" id="PF02207">
    <property type="entry name" value="zf-UBR"/>
    <property type="match status" value="1"/>
</dbReference>
<dbReference type="eggNOG" id="KOG2752">
    <property type="taxonomic scope" value="Eukaryota"/>
</dbReference>
<evidence type="ECO:0000259" key="6">
    <source>
        <dbReference type="PROSITE" id="PS51157"/>
    </source>
</evidence>
<dbReference type="InParanoid" id="A9VBH8"/>